<keyword evidence="2" id="KW-1185">Reference proteome</keyword>
<evidence type="ECO:0000313" key="2">
    <source>
        <dbReference type="Proteomes" id="UP000827724"/>
    </source>
</evidence>
<reference evidence="1" key="1">
    <citation type="submission" date="2021-08" db="EMBL/GenBank/DDBJ databases">
        <title>Chromosome-Level Trichoderma cornu-damae using Hi-C Data.</title>
        <authorList>
            <person name="Kim C.S."/>
        </authorList>
    </citation>
    <scope>NUCLEOTIDE SEQUENCE</scope>
    <source>
        <strain evidence="1">KA19-0412C</strain>
    </source>
</reference>
<dbReference type="OrthoDB" id="5105291at2759"/>
<evidence type="ECO:0000313" key="1">
    <source>
        <dbReference type="EMBL" id="KAH6604650.1"/>
    </source>
</evidence>
<gene>
    <name evidence="1" type="ORF">Trco_006357</name>
</gene>
<organism evidence="1 2">
    <name type="scientific">Trichoderma cornu-damae</name>
    <dbReference type="NCBI Taxonomy" id="654480"/>
    <lineage>
        <taxon>Eukaryota</taxon>
        <taxon>Fungi</taxon>
        <taxon>Dikarya</taxon>
        <taxon>Ascomycota</taxon>
        <taxon>Pezizomycotina</taxon>
        <taxon>Sordariomycetes</taxon>
        <taxon>Hypocreomycetidae</taxon>
        <taxon>Hypocreales</taxon>
        <taxon>Hypocreaceae</taxon>
        <taxon>Trichoderma</taxon>
    </lineage>
</organism>
<name>A0A9P8QKA5_9HYPO</name>
<proteinExistence type="predicted"/>
<dbReference type="Proteomes" id="UP000827724">
    <property type="component" value="Unassembled WGS sequence"/>
</dbReference>
<sequence>MLGRFDTRRDRTKPRLRRYSSYLAAQLRLHKMMADDANDEGTQDQQVVGSMLYLYDTINRGRDKRAKAAGLAWRSFALNLGMQCKIRVISLPLPEQPNDWACGYLIRRWR</sequence>
<protein>
    <submittedName>
        <fullName evidence="1">Uncharacterized protein</fullName>
    </submittedName>
</protein>
<accession>A0A9P8QKA5</accession>
<dbReference type="EMBL" id="JAIWOZ010000005">
    <property type="protein sequence ID" value="KAH6604650.1"/>
    <property type="molecule type" value="Genomic_DNA"/>
</dbReference>
<comment type="caution">
    <text evidence="1">The sequence shown here is derived from an EMBL/GenBank/DDBJ whole genome shotgun (WGS) entry which is preliminary data.</text>
</comment>
<dbReference type="AlphaFoldDB" id="A0A9P8QKA5"/>